<dbReference type="PANTHER" id="PTHR31087:SF3">
    <property type="entry name" value="PROTEIN LURP-ONE-RELATED 6"/>
    <property type="match status" value="1"/>
</dbReference>
<dbReference type="Proteomes" id="UP001314170">
    <property type="component" value="Unassembled WGS sequence"/>
</dbReference>
<sequence>MAATTADAMPIISKLYCSSSQTVLVVRERPHVANGGGFVVTDCGQKVVFRVDGCGVLGSEGELMLRDSSGEALLLIRRKRGMVQALSIHRKWKGYTFDYEGAQKLVFSLKEPNHSCFVKNNAIRVSTEPRRSNKDWDFEIKGYFPDRACSIVDYLGNIVAQIGVKKEVDQLMASRDLYNVVVKPGIDQVFIVGVIAILDYIYGESTRC</sequence>
<gene>
    <name evidence="2" type="ORF">DCAF_LOCUS24216</name>
</gene>
<protein>
    <recommendedName>
        <fullName evidence="4">LURP-one-related 6</fullName>
    </recommendedName>
</protein>
<dbReference type="AlphaFoldDB" id="A0AAV1SM33"/>
<proteinExistence type="inferred from homology"/>
<evidence type="ECO:0000313" key="2">
    <source>
        <dbReference type="EMBL" id="CAK7352424.1"/>
    </source>
</evidence>
<dbReference type="Gene3D" id="2.40.160.200">
    <property type="entry name" value="LURP1-related"/>
    <property type="match status" value="1"/>
</dbReference>
<name>A0AAV1SM33_9ROSI</name>
<comment type="caution">
    <text evidence="2">The sequence shown here is derived from an EMBL/GenBank/DDBJ whole genome shotgun (WGS) entry which is preliminary data.</text>
</comment>
<dbReference type="EMBL" id="CAWUPB010001194">
    <property type="protein sequence ID" value="CAK7352424.1"/>
    <property type="molecule type" value="Genomic_DNA"/>
</dbReference>
<dbReference type="InterPro" id="IPR007612">
    <property type="entry name" value="LOR"/>
</dbReference>
<comment type="similarity">
    <text evidence="1">Belongs to the LOR family.</text>
</comment>
<dbReference type="PANTHER" id="PTHR31087">
    <property type="match status" value="1"/>
</dbReference>
<evidence type="ECO:0008006" key="4">
    <source>
        <dbReference type="Google" id="ProtNLM"/>
    </source>
</evidence>
<evidence type="ECO:0000256" key="1">
    <source>
        <dbReference type="ARBA" id="ARBA00005437"/>
    </source>
</evidence>
<dbReference type="InterPro" id="IPR025659">
    <property type="entry name" value="Tubby-like_C"/>
</dbReference>
<dbReference type="InterPro" id="IPR038595">
    <property type="entry name" value="LOR_sf"/>
</dbReference>
<evidence type="ECO:0000313" key="3">
    <source>
        <dbReference type="Proteomes" id="UP001314170"/>
    </source>
</evidence>
<dbReference type="Pfam" id="PF04525">
    <property type="entry name" value="LOR"/>
    <property type="match status" value="1"/>
</dbReference>
<reference evidence="2 3" key="1">
    <citation type="submission" date="2024-01" db="EMBL/GenBank/DDBJ databases">
        <authorList>
            <person name="Waweru B."/>
        </authorList>
    </citation>
    <scope>NUCLEOTIDE SEQUENCE [LARGE SCALE GENOMIC DNA]</scope>
</reference>
<organism evidence="2 3">
    <name type="scientific">Dovyalis caffra</name>
    <dbReference type="NCBI Taxonomy" id="77055"/>
    <lineage>
        <taxon>Eukaryota</taxon>
        <taxon>Viridiplantae</taxon>
        <taxon>Streptophyta</taxon>
        <taxon>Embryophyta</taxon>
        <taxon>Tracheophyta</taxon>
        <taxon>Spermatophyta</taxon>
        <taxon>Magnoliopsida</taxon>
        <taxon>eudicotyledons</taxon>
        <taxon>Gunneridae</taxon>
        <taxon>Pentapetalae</taxon>
        <taxon>rosids</taxon>
        <taxon>fabids</taxon>
        <taxon>Malpighiales</taxon>
        <taxon>Salicaceae</taxon>
        <taxon>Flacourtieae</taxon>
        <taxon>Dovyalis</taxon>
    </lineage>
</organism>
<dbReference type="SUPFAM" id="SSF54518">
    <property type="entry name" value="Tubby C-terminal domain-like"/>
    <property type="match status" value="1"/>
</dbReference>
<keyword evidence="3" id="KW-1185">Reference proteome</keyword>
<accession>A0AAV1SM33</accession>